<dbReference type="Proteomes" id="UP001652660">
    <property type="component" value="Chromosome 3c"/>
</dbReference>
<dbReference type="OrthoDB" id="2018313at2759"/>
<proteinExistence type="predicted"/>
<dbReference type="RefSeq" id="XP_027118790.1">
    <property type="nucleotide sequence ID" value="XM_027262989.1"/>
</dbReference>
<dbReference type="GeneID" id="113736035"/>
<keyword evidence="4" id="KW-1185">Reference proteome</keyword>
<name>A0A6P6WTV6_COFAR</name>
<dbReference type="PANTHER" id="PTHR36766">
    <property type="entry name" value="PLANT BROAD-SPECTRUM MILDEW RESISTANCE PROTEIN RPW8"/>
    <property type="match status" value="1"/>
</dbReference>
<evidence type="ECO:0000259" key="3">
    <source>
        <dbReference type="Pfam" id="PF25019"/>
    </source>
</evidence>
<dbReference type="SUPFAM" id="SSF52058">
    <property type="entry name" value="L domain-like"/>
    <property type="match status" value="1"/>
</dbReference>
<gene>
    <name evidence="5" type="primary">LOC113736035</name>
</gene>
<accession>A0A6P6WTV6</accession>
<keyword evidence="1" id="KW-0433">Leucine-rich repeat</keyword>
<organism evidence="4 5">
    <name type="scientific">Coffea arabica</name>
    <name type="common">Arabian coffee</name>
    <dbReference type="NCBI Taxonomy" id="13443"/>
    <lineage>
        <taxon>Eukaryota</taxon>
        <taxon>Viridiplantae</taxon>
        <taxon>Streptophyta</taxon>
        <taxon>Embryophyta</taxon>
        <taxon>Tracheophyta</taxon>
        <taxon>Spermatophyta</taxon>
        <taxon>Magnoliopsida</taxon>
        <taxon>eudicotyledons</taxon>
        <taxon>Gunneridae</taxon>
        <taxon>Pentapetalae</taxon>
        <taxon>asterids</taxon>
        <taxon>lamiids</taxon>
        <taxon>Gentianales</taxon>
        <taxon>Rubiaceae</taxon>
        <taxon>Ixoroideae</taxon>
        <taxon>Gardenieae complex</taxon>
        <taxon>Bertiereae - Coffeeae clade</taxon>
        <taxon>Coffeeae</taxon>
        <taxon>Coffea</taxon>
    </lineage>
</organism>
<dbReference type="GO" id="GO:0006952">
    <property type="term" value="P:defense response"/>
    <property type="evidence" value="ECO:0007669"/>
    <property type="project" value="UniProtKB-KW"/>
</dbReference>
<feature type="domain" description="R13L1/DRL21-like LRR repeat region" evidence="3">
    <location>
        <begin position="197"/>
        <end position="263"/>
    </location>
</feature>
<evidence type="ECO:0000256" key="1">
    <source>
        <dbReference type="ARBA" id="ARBA00022614"/>
    </source>
</evidence>
<evidence type="ECO:0000313" key="5">
    <source>
        <dbReference type="RefSeq" id="XP_027118790.1"/>
    </source>
</evidence>
<evidence type="ECO:0000313" key="4">
    <source>
        <dbReference type="Proteomes" id="UP001652660"/>
    </source>
</evidence>
<dbReference type="InterPro" id="IPR032675">
    <property type="entry name" value="LRR_dom_sf"/>
</dbReference>
<reference evidence="5" key="2">
    <citation type="submission" date="2025-08" db="UniProtKB">
        <authorList>
            <consortium name="RefSeq"/>
        </authorList>
    </citation>
    <scope>IDENTIFICATION</scope>
    <source>
        <tissue evidence="5">Leaves</tissue>
    </source>
</reference>
<reference evidence="4" key="1">
    <citation type="journal article" date="2025" name="Foods">
        <title>Unveiling the Microbial Signatures of Arabica Coffee Cherries: Insights into Ripeness Specific Diversity, Functional Traits, and Implications for Quality and Safety.</title>
        <authorList>
            <consortium name="RefSeq"/>
            <person name="Tenea G.N."/>
            <person name="Cifuentes V."/>
            <person name="Reyes P."/>
            <person name="Cevallos-Vallejos M."/>
        </authorList>
    </citation>
    <scope>NUCLEOTIDE SEQUENCE [LARGE SCALE GENOMIC DNA]</scope>
</reference>
<dbReference type="PANTHER" id="PTHR36766:SF70">
    <property type="entry name" value="DISEASE RESISTANCE PROTEIN RGA4"/>
    <property type="match status" value="1"/>
</dbReference>
<dbReference type="Gene3D" id="3.80.10.10">
    <property type="entry name" value="Ribonuclease Inhibitor"/>
    <property type="match status" value="2"/>
</dbReference>
<protein>
    <recommendedName>
        <fullName evidence="3">R13L1/DRL21-like LRR repeat region domain-containing protein</fullName>
    </recommendedName>
</protein>
<dbReference type="Pfam" id="PF25019">
    <property type="entry name" value="LRR_R13L1-DRL21"/>
    <property type="match status" value="1"/>
</dbReference>
<dbReference type="AlphaFoldDB" id="A0A6P6WTV6"/>
<dbReference type="InterPro" id="IPR056789">
    <property type="entry name" value="LRR_R13L1-DRL21"/>
</dbReference>
<sequence>MRLDSSHSLVKIFPSLEILRVEICPELVSLPDGVWHNLRCIKELRISGCLRLSHLPKDVGGLASLESLTVLGCPSLVSIPDIHSLRSLVRLHLGRCGNLRSLPSGMEVCTSIRRIALLGCPAIQPEDLHPLSRMTQLQGLALGGFSQDLDYFPWPSCTINPCRVTITDNENKEFQHPFASLLVLGLWGWQAVTSLPEQIQHLSNLIFLQIQHFDGIGALPEFLGSFHSLEELDIADCQNLSYLPSAEAMRRLTKLRKLTIKKCPRLKDRCKEEIGQEWYKIAHIPEIQLLP</sequence>
<evidence type="ECO:0000256" key="2">
    <source>
        <dbReference type="ARBA" id="ARBA00022821"/>
    </source>
</evidence>
<keyword evidence="2" id="KW-0611">Plant defense</keyword>